<proteinExistence type="inferred from homology"/>
<organism evidence="7 8">
    <name type="scientific">Romanomermis culicivorax</name>
    <name type="common">Nematode worm</name>
    <dbReference type="NCBI Taxonomy" id="13658"/>
    <lineage>
        <taxon>Eukaryota</taxon>
        <taxon>Metazoa</taxon>
        <taxon>Ecdysozoa</taxon>
        <taxon>Nematoda</taxon>
        <taxon>Enoplea</taxon>
        <taxon>Dorylaimia</taxon>
        <taxon>Mermithida</taxon>
        <taxon>Mermithoidea</taxon>
        <taxon>Mermithidae</taxon>
        <taxon>Romanomermis</taxon>
    </lineage>
</organism>
<reference evidence="8" key="1">
    <citation type="submission" date="2022-11" db="UniProtKB">
        <authorList>
            <consortium name="WormBaseParasite"/>
        </authorList>
    </citation>
    <scope>IDENTIFICATION</scope>
</reference>
<feature type="compositionally biased region" description="Polar residues" evidence="5">
    <location>
        <begin position="242"/>
        <end position="252"/>
    </location>
</feature>
<evidence type="ECO:0000256" key="4">
    <source>
        <dbReference type="PIRNR" id="PIRNR003352"/>
    </source>
</evidence>
<dbReference type="PIRSF" id="PIRSF003352">
    <property type="entry name" value="MAK16"/>
    <property type="match status" value="1"/>
</dbReference>
<evidence type="ECO:0000313" key="8">
    <source>
        <dbReference type="WBParaSite" id="nRc.2.0.1.t23954-RA"/>
    </source>
</evidence>
<dbReference type="Gene3D" id="3.30.390.110">
    <property type="match status" value="1"/>
</dbReference>
<dbReference type="AlphaFoldDB" id="A0A915JBV2"/>
<dbReference type="Pfam" id="PF01778">
    <property type="entry name" value="Ribosomal_L28e"/>
    <property type="match status" value="1"/>
</dbReference>
<dbReference type="FunFam" id="3.30.390.110:FF:000001">
    <property type="entry name" value="Protein MAK16 homolog"/>
    <property type="match status" value="1"/>
</dbReference>
<dbReference type="OMA" id="DKGQNFC"/>
<dbReference type="GO" id="GO:0000470">
    <property type="term" value="P:maturation of LSU-rRNA"/>
    <property type="evidence" value="ECO:0007669"/>
    <property type="project" value="TreeGrafter"/>
</dbReference>
<comment type="subcellular location">
    <subcellularLocation>
        <location evidence="1">Nucleus</location>
    </subcellularLocation>
</comment>
<evidence type="ECO:0000256" key="1">
    <source>
        <dbReference type="ARBA" id="ARBA00004123"/>
    </source>
</evidence>
<comment type="similarity">
    <text evidence="2 4">Belongs to the MAK16 family.</text>
</comment>
<keyword evidence="7" id="KW-1185">Reference proteome</keyword>
<name>A0A915JBV2_ROMCU</name>
<evidence type="ECO:0000313" key="7">
    <source>
        <dbReference type="Proteomes" id="UP000887565"/>
    </source>
</evidence>
<dbReference type="InterPro" id="IPR006958">
    <property type="entry name" value="Mak16"/>
</dbReference>
<feature type="region of interest" description="Disordered" evidence="5">
    <location>
        <begin position="231"/>
        <end position="262"/>
    </location>
</feature>
<dbReference type="InterPro" id="IPR029004">
    <property type="entry name" value="Ribosomal_eL28/Mak16"/>
</dbReference>
<dbReference type="Pfam" id="PF04874">
    <property type="entry name" value="Mak16"/>
    <property type="match status" value="1"/>
</dbReference>
<protein>
    <recommendedName>
        <fullName evidence="4">Protein MAK16 homolog</fullName>
    </recommendedName>
</protein>
<keyword evidence="3 4" id="KW-0539">Nucleus</keyword>
<feature type="compositionally biased region" description="Acidic residues" evidence="5">
    <location>
        <begin position="231"/>
        <end position="241"/>
    </location>
</feature>
<dbReference type="PANTHER" id="PTHR23405">
    <property type="entry name" value="MAINTENANCE OF KILLER 16 MAK16 PROTEIN-RELATED"/>
    <property type="match status" value="1"/>
</dbReference>
<dbReference type="WBParaSite" id="nRc.2.0.1.t23954-RA">
    <property type="protein sequence ID" value="nRc.2.0.1.t23954-RA"/>
    <property type="gene ID" value="nRc.2.0.1.g23954"/>
</dbReference>
<dbReference type="PANTHER" id="PTHR23405:SF4">
    <property type="entry name" value="PROTEIN MAK16 HOMOLOG"/>
    <property type="match status" value="1"/>
</dbReference>
<dbReference type="Proteomes" id="UP000887565">
    <property type="component" value="Unplaced"/>
</dbReference>
<evidence type="ECO:0000256" key="3">
    <source>
        <dbReference type="ARBA" id="ARBA00023242"/>
    </source>
</evidence>
<dbReference type="GO" id="GO:0030687">
    <property type="term" value="C:preribosome, large subunit precursor"/>
    <property type="evidence" value="ECO:0007669"/>
    <property type="project" value="TreeGrafter"/>
</dbReference>
<dbReference type="GO" id="GO:0000460">
    <property type="term" value="P:maturation of 5.8S rRNA"/>
    <property type="evidence" value="ECO:0007669"/>
    <property type="project" value="TreeGrafter"/>
</dbReference>
<accession>A0A915JBV2</accession>
<evidence type="ECO:0000256" key="5">
    <source>
        <dbReference type="SAM" id="MobiDB-lite"/>
    </source>
</evidence>
<dbReference type="GO" id="GO:0005730">
    <property type="term" value="C:nucleolus"/>
    <property type="evidence" value="ECO:0007669"/>
    <property type="project" value="UniProtKB-UniRule"/>
</dbReference>
<feature type="domain" description="Ribosomal eL28/Mak16" evidence="6">
    <location>
        <begin position="6"/>
        <end position="119"/>
    </location>
</feature>
<evidence type="ECO:0000259" key="6">
    <source>
        <dbReference type="Pfam" id="PF01778"/>
    </source>
</evidence>
<sequence>MQNDDVIWQMVMPKAGHCSYRTLTKTQKFCRNEWNLTGLCSRTSCPLANSQYATVREEKGICYLYMKVVERSHFPKRLWEKVKLSRNMEKAMDQINEHLIYWKPFIRNKCKQRLIRIHQVLVRMRKLALKSRKVIIPLQKNIERREDRREQKALIAAKLDKSIEKELLERLKKGTYGEIYNFPSRNFERALDHEENVDEEQEEVLEREYEMELEEDDEDVNLVDYVENFDESDVSDIEDTGMDTSESDSNGNIVRRKKKTTVSKTKVRKPKLEIEYEIDEPSTSRQKEKLRR</sequence>
<evidence type="ECO:0000256" key="2">
    <source>
        <dbReference type="ARBA" id="ARBA00005514"/>
    </source>
</evidence>